<organism evidence="2 3">
    <name type="scientific">Allobacillus halotolerans</name>
    <dbReference type="NCBI Taxonomy" id="570278"/>
    <lineage>
        <taxon>Bacteria</taxon>
        <taxon>Bacillati</taxon>
        <taxon>Bacillota</taxon>
        <taxon>Bacilli</taxon>
        <taxon>Bacillales</taxon>
        <taxon>Bacillaceae</taxon>
        <taxon>Allobacillus</taxon>
    </lineage>
</organism>
<evidence type="ECO:0000313" key="2">
    <source>
        <dbReference type="EMBL" id="MBU6081986.1"/>
    </source>
</evidence>
<evidence type="ECO:0000259" key="1">
    <source>
        <dbReference type="Pfam" id="PF00557"/>
    </source>
</evidence>
<feature type="domain" description="Peptidase M24" evidence="1">
    <location>
        <begin position="157"/>
        <end position="373"/>
    </location>
</feature>
<comment type="caution">
    <text evidence="2">The sequence shown here is derived from an EMBL/GenBank/DDBJ whole genome shotgun (WGS) entry which is preliminary data.</text>
</comment>
<dbReference type="Proteomes" id="UP000812672">
    <property type="component" value="Unassembled WGS sequence"/>
</dbReference>
<dbReference type="Pfam" id="PF00557">
    <property type="entry name" value="Peptidase_M24"/>
    <property type="match status" value="1"/>
</dbReference>
<sequence>MYETQREKMDQAIEFLKEEQIDVWLIYTSESSDPCLPLVTGVKTVGPGAFIFTKEDEKVAIVSSIDAQDVEESGLFNEVIKYTSGLSEPLQAFIRQVNPSKIALNKSKNEHLADGLTEGRFRWIKDNLQSVFQGEYVSSEPFLSKLRSVKTDTEIKRVKKAIDLTLEIYENIFKQLKAGMSEKEMGQLFVEELEKRSLVNGIDRKLSMPVVMKDRIAHRGPSDRKVEKGDLVIFDFSVFYEGYNSDIARTVYFLKDGETKAPEKIQQTFDAIHEAITLAGETMKPGMKGHEVDHVARQHLVQKGYPEIEHATGHQVGREVHDGGGILGPTWERYGDAPYVPIEKGNIFTLEPTVFLRDEGIHFIVEENVIVTETGIDYLSKRQDELILI</sequence>
<dbReference type="EMBL" id="JAHLZF010000028">
    <property type="protein sequence ID" value="MBU6081986.1"/>
    <property type="molecule type" value="Genomic_DNA"/>
</dbReference>
<proteinExistence type="predicted"/>
<gene>
    <name evidence="2" type="ORF">KQ486_13265</name>
</gene>
<protein>
    <submittedName>
        <fullName evidence="2">Xaa-Pro peptidase family protein</fullName>
    </submittedName>
</protein>
<evidence type="ECO:0000313" key="3">
    <source>
        <dbReference type="Proteomes" id="UP000812672"/>
    </source>
</evidence>
<dbReference type="PANTHER" id="PTHR46112:SF8">
    <property type="entry name" value="CYTOPLASMIC PEPTIDASE PEPQ-RELATED"/>
    <property type="match status" value="1"/>
</dbReference>
<dbReference type="InterPro" id="IPR000994">
    <property type="entry name" value="Pept_M24"/>
</dbReference>
<name>A0ABS6GSW8_9BACI</name>
<accession>A0ABS6GSW8</accession>
<keyword evidence="3" id="KW-1185">Reference proteome</keyword>
<reference evidence="2 3" key="1">
    <citation type="journal article" date="2011" name="Int. J. Syst. Evol. Microbiol.">
        <title>Allobacillus halotolerans gen. nov., sp. nov. isolated from shrimp paste.</title>
        <authorList>
            <person name="Sheu S.Y."/>
            <person name="Arun A.B."/>
            <person name="Jiang S.R."/>
            <person name="Young C.C."/>
            <person name="Chen W.M."/>
        </authorList>
    </citation>
    <scope>NUCLEOTIDE SEQUENCE [LARGE SCALE GENOMIC DNA]</scope>
    <source>
        <strain evidence="2 3">LMG 24826</strain>
    </source>
</reference>
<dbReference type="InterPro" id="IPR050659">
    <property type="entry name" value="Peptidase_M24B"/>
</dbReference>
<dbReference type="RefSeq" id="WP_216687932.1">
    <property type="nucleotide sequence ID" value="NZ_CAUPKR010000028.1"/>
</dbReference>
<dbReference type="PANTHER" id="PTHR46112">
    <property type="entry name" value="AMINOPEPTIDASE"/>
    <property type="match status" value="1"/>
</dbReference>